<dbReference type="EMBL" id="JADION010000035">
    <property type="protein sequence ID" value="MBF4102864.1"/>
    <property type="molecule type" value="Genomic_DNA"/>
</dbReference>
<dbReference type="InterPro" id="IPR006194">
    <property type="entry name" value="Gly-tRNA-synth_heterodimer"/>
</dbReference>
<dbReference type="GO" id="GO:0005737">
    <property type="term" value="C:cytoplasm"/>
    <property type="evidence" value="ECO:0007669"/>
    <property type="project" value="InterPro"/>
</dbReference>
<evidence type="ECO:0000313" key="1">
    <source>
        <dbReference type="EMBL" id="MBF4102864.1"/>
    </source>
</evidence>
<name>A0A930UVA5_9PAST</name>
<dbReference type="GO" id="GO:0004820">
    <property type="term" value="F:glycine-tRNA ligase activity"/>
    <property type="evidence" value="ECO:0007669"/>
    <property type="project" value="InterPro"/>
</dbReference>
<dbReference type="AlphaFoldDB" id="A0A930UVA5"/>
<dbReference type="PROSITE" id="PS50861">
    <property type="entry name" value="AA_TRNA_LIGASE_II_GLYAB"/>
    <property type="match status" value="1"/>
</dbReference>
<protein>
    <submittedName>
        <fullName evidence="1">Uncharacterized protein</fullName>
    </submittedName>
</protein>
<gene>
    <name evidence="1" type="ORF">INT80_11190</name>
</gene>
<dbReference type="GO" id="GO:0005524">
    <property type="term" value="F:ATP binding"/>
    <property type="evidence" value="ECO:0007669"/>
    <property type="project" value="InterPro"/>
</dbReference>
<sequence length="50" mass="6014">MELQRELQPLFEKGDYQTVLSRLADFMRKRDSFFDNVMVNAEDENFVKIV</sequence>
<comment type="caution">
    <text evidence="1">The sequence shown here is derived from an EMBL/GenBank/DDBJ whole genome shotgun (WGS) entry which is preliminary data.</text>
</comment>
<reference evidence="1" key="1">
    <citation type="submission" date="2020-11" db="EMBL/GenBank/DDBJ databases">
        <title>Gallibacterium anatis 1637, full genome, WGS.</title>
        <authorList>
            <person name="Laishevtcev A.I."/>
            <person name="Yakimova E.A."/>
            <person name="Petkovich D."/>
            <person name="Stepanova T.V."/>
            <person name="Kalendr R.S."/>
            <person name="Rubalsky E.O."/>
            <person name="Zulkarneev E.R."/>
            <person name="Aleshkin A.V."/>
        </authorList>
    </citation>
    <scope>NUCLEOTIDE SEQUENCE</scope>
    <source>
        <strain evidence="1">1637</strain>
    </source>
</reference>
<organism evidence="1">
    <name type="scientific">Gallibacterium anatis</name>
    <dbReference type="NCBI Taxonomy" id="750"/>
    <lineage>
        <taxon>Bacteria</taxon>
        <taxon>Pseudomonadati</taxon>
        <taxon>Pseudomonadota</taxon>
        <taxon>Gammaproteobacteria</taxon>
        <taxon>Pasteurellales</taxon>
        <taxon>Pasteurellaceae</taxon>
        <taxon>Gallibacterium</taxon>
    </lineage>
</organism>
<accession>A0A930UVA5</accession>
<dbReference type="GO" id="GO:0006426">
    <property type="term" value="P:glycyl-tRNA aminoacylation"/>
    <property type="evidence" value="ECO:0007669"/>
    <property type="project" value="InterPro"/>
</dbReference>
<proteinExistence type="predicted"/>